<evidence type="ECO:0000256" key="1">
    <source>
        <dbReference type="ARBA" id="ARBA00022729"/>
    </source>
</evidence>
<keyword evidence="1 2" id="KW-0732">Signal</keyword>
<keyword evidence="4" id="KW-1185">Reference proteome</keyword>
<feature type="chain" id="PRO_5040269630" description="RlpA-like protein double-psi beta-barrel domain-containing protein" evidence="2">
    <location>
        <begin position="26"/>
        <end position="229"/>
    </location>
</feature>
<organism evidence="3 4">
    <name type="scientific">Sanghuangporus baumii</name>
    <name type="common">Phellinus baumii</name>
    <dbReference type="NCBI Taxonomy" id="108892"/>
    <lineage>
        <taxon>Eukaryota</taxon>
        <taxon>Fungi</taxon>
        <taxon>Dikarya</taxon>
        <taxon>Basidiomycota</taxon>
        <taxon>Agaricomycotina</taxon>
        <taxon>Agaricomycetes</taxon>
        <taxon>Hymenochaetales</taxon>
        <taxon>Hymenochaetaceae</taxon>
        <taxon>Sanghuangporus</taxon>
    </lineage>
</organism>
<dbReference type="CDD" id="cd22191">
    <property type="entry name" value="DPBB_RlpA_EXP_N-like"/>
    <property type="match status" value="1"/>
</dbReference>
<dbReference type="InterPro" id="IPR036908">
    <property type="entry name" value="RlpA-like_sf"/>
</dbReference>
<dbReference type="PANTHER" id="PTHR31836">
    <property type="match status" value="1"/>
</dbReference>
<evidence type="ECO:0000313" key="3">
    <source>
        <dbReference type="EMBL" id="OCB87538.1"/>
    </source>
</evidence>
<dbReference type="InterPro" id="IPR051477">
    <property type="entry name" value="Expansin_CellWall"/>
</dbReference>
<proteinExistence type="predicted"/>
<reference evidence="3" key="1">
    <citation type="submission" date="2016-06" db="EMBL/GenBank/DDBJ databases">
        <title>Draft Genome sequence of the fungus Inonotus baumii.</title>
        <authorList>
            <person name="Zhu H."/>
            <person name="Lin W."/>
        </authorList>
    </citation>
    <scope>NUCLEOTIDE SEQUENCE</scope>
    <source>
        <strain evidence="3">821</strain>
    </source>
</reference>
<feature type="signal peptide" evidence="2">
    <location>
        <begin position="1"/>
        <end position="25"/>
    </location>
</feature>
<sequence length="229" mass="25365">MMLSLSLTSASTLFLALFLAHTTSATSIQHHPDTELREYYTRSHALANDYHFDPREWEAVNVTDLSYKYDQATPVKREHKPKSGKSNKNSAGTLFGLTDALKAGLKAIGGAEKVEITWYTGHDLLNPSCWSNTDWAPTDDSFACALTLDGWLSQPKCFKFLELCNGPSKCVFVRKVDSCAGCAPGSKHVDLTKGAFSQLADPNEGVLNVMMRQSTDPHVWLEELWGPKH</sequence>
<gene>
    <name evidence="3" type="ORF">A7U60_g5443</name>
</gene>
<dbReference type="Gene3D" id="2.40.40.10">
    <property type="entry name" value="RlpA-like domain"/>
    <property type="match status" value="1"/>
</dbReference>
<dbReference type="OrthoDB" id="406505at2759"/>
<dbReference type="Proteomes" id="UP000757232">
    <property type="component" value="Unassembled WGS sequence"/>
</dbReference>
<evidence type="ECO:0000313" key="4">
    <source>
        <dbReference type="Proteomes" id="UP000757232"/>
    </source>
</evidence>
<evidence type="ECO:0008006" key="5">
    <source>
        <dbReference type="Google" id="ProtNLM"/>
    </source>
</evidence>
<protein>
    <recommendedName>
        <fullName evidence="5">RlpA-like protein double-psi beta-barrel domain-containing protein</fullName>
    </recommendedName>
</protein>
<comment type="caution">
    <text evidence="3">The sequence shown here is derived from an EMBL/GenBank/DDBJ whole genome shotgun (WGS) entry which is preliminary data.</text>
</comment>
<dbReference type="SUPFAM" id="SSF50685">
    <property type="entry name" value="Barwin-like endoglucanases"/>
    <property type="match status" value="1"/>
</dbReference>
<accession>A0A9Q5HWY5</accession>
<evidence type="ECO:0000256" key="2">
    <source>
        <dbReference type="SAM" id="SignalP"/>
    </source>
</evidence>
<name>A0A9Q5HWY5_SANBA</name>
<dbReference type="PANTHER" id="PTHR31836:SF22">
    <property type="entry name" value="RLPA-LIKE PROTEIN DOUBLE-PSI BETA-BARREL DOMAIN-CONTAINING PROTEIN"/>
    <property type="match status" value="1"/>
</dbReference>
<dbReference type="AlphaFoldDB" id="A0A9Q5HWY5"/>
<dbReference type="EMBL" id="LNZH02000191">
    <property type="protein sequence ID" value="OCB87538.1"/>
    <property type="molecule type" value="Genomic_DNA"/>
</dbReference>